<accession>A0ABY4M1K6</accession>
<name>A0ABY4M1K6_9ACTN</name>
<evidence type="ECO:0000313" key="2">
    <source>
        <dbReference type="Proteomes" id="UP000830115"/>
    </source>
</evidence>
<reference evidence="1" key="1">
    <citation type="submission" date="2021-10" db="EMBL/GenBank/DDBJ databases">
        <title>Streptomyces nigrumlapis sp.nov.,an antimicrobial producing actinobacterium isolated from Black Gobi rocks.</title>
        <authorList>
            <person name="Wen Y."/>
            <person name="Zhang W."/>
            <person name="Liu X.G."/>
        </authorList>
    </citation>
    <scope>NUCLEOTIDE SEQUENCE</scope>
    <source>
        <strain evidence="1">ST13-2-2</strain>
    </source>
</reference>
<organism evidence="1 2">
    <name type="scientific">Streptomyces halobius</name>
    <dbReference type="NCBI Taxonomy" id="2879846"/>
    <lineage>
        <taxon>Bacteria</taxon>
        <taxon>Bacillati</taxon>
        <taxon>Actinomycetota</taxon>
        <taxon>Actinomycetes</taxon>
        <taxon>Kitasatosporales</taxon>
        <taxon>Streptomycetaceae</taxon>
        <taxon>Streptomyces</taxon>
    </lineage>
</organism>
<evidence type="ECO:0000313" key="1">
    <source>
        <dbReference type="EMBL" id="UQA91640.1"/>
    </source>
</evidence>
<dbReference type="Proteomes" id="UP000830115">
    <property type="component" value="Chromosome"/>
</dbReference>
<sequence>MEEWFEAMGNYYMAFPGAPALAVDMALNGLPTQAGYAGYGLAASMIGTEAEIELYPPEEPSFEGLG</sequence>
<keyword evidence="2" id="KW-1185">Reference proteome</keyword>
<gene>
    <name evidence="1" type="ORF">K9S39_06995</name>
</gene>
<protein>
    <submittedName>
        <fullName evidence="1">Uncharacterized protein</fullName>
    </submittedName>
</protein>
<dbReference type="RefSeq" id="WP_248862448.1">
    <property type="nucleotide sequence ID" value="NZ_CP086322.1"/>
</dbReference>
<dbReference type="EMBL" id="CP086322">
    <property type="protein sequence ID" value="UQA91640.1"/>
    <property type="molecule type" value="Genomic_DNA"/>
</dbReference>
<proteinExistence type="predicted"/>